<evidence type="ECO:0000256" key="2">
    <source>
        <dbReference type="SAM" id="Phobius"/>
    </source>
</evidence>
<dbReference type="GeneID" id="83623811"/>
<feature type="transmembrane region" description="Helical" evidence="2">
    <location>
        <begin position="104"/>
        <end position="137"/>
    </location>
</feature>
<evidence type="ECO:0008006" key="5">
    <source>
        <dbReference type="Google" id="ProtNLM"/>
    </source>
</evidence>
<dbReference type="Proteomes" id="UP001163947">
    <property type="component" value="Chromosome"/>
</dbReference>
<dbReference type="RefSeq" id="WP_161996828.1">
    <property type="nucleotide sequence ID" value="NZ_CP069306.1"/>
</dbReference>
<keyword evidence="2" id="KW-1133">Transmembrane helix</keyword>
<feature type="transmembrane region" description="Helical" evidence="2">
    <location>
        <begin position="45"/>
        <end position="62"/>
    </location>
</feature>
<keyword evidence="2" id="KW-0472">Membrane</keyword>
<reference evidence="3" key="1">
    <citation type="submission" date="2022-09" db="EMBL/GenBank/DDBJ databases">
        <title>The genome sequence of Rhodococcus aetherivorans N1.</title>
        <authorList>
            <person name="Jiang W."/>
        </authorList>
    </citation>
    <scope>NUCLEOTIDE SEQUENCE</scope>
    <source>
        <strain evidence="3">N1</strain>
    </source>
</reference>
<protein>
    <recommendedName>
        <fullName evidence="5">Ceramidase</fullName>
    </recommendedName>
</protein>
<accession>A0AA46PUK8</accession>
<feature type="transmembrane region" description="Helical" evidence="2">
    <location>
        <begin position="20"/>
        <end position="38"/>
    </location>
</feature>
<feature type="region of interest" description="Disordered" evidence="1">
    <location>
        <begin position="201"/>
        <end position="229"/>
    </location>
</feature>
<feature type="compositionally biased region" description="Basic residues" evidence="1">
    <location>
        <begin position="211"/>
        <end position="229"/>
    </location>
</feature>
<evidence type="ECO:0000256" key="1">
    <source>
        <dbReference type="SAM" id="MobiDB-lite"/>
    </source>
</evidence>
<organism evidence="3 4">
    <name type="scientific">Rhodococcus aetherivorans</name>
    <dbReference type="NCBI Taxonomy" id="191292"/>
    <lineage>
        <taxon>Bacteria</taxon>
        <taxon>Bacillati</taxon>
        <taxon>Actinomycetota</taxon>
        <taxon>Actinomycetes</taxon>
        <taxon>Mycobacteriales</taxon>
        <taxon>Nocardiaceae</taxon>
        <taxon>Rhodococcus</taxon>
    </lineage>
</organism>
<gene>
    <name evidence="3" type="ORF">OCS65_25325</name>
</gene>
<evidence type="ECO:0000313" key="4">
    <source>
        <dbReference type="Proteomes" id="UP001163947"/>
    </source>
</evidence>
<proteinExistence type="predicted"/>
<evidence type="ECO:0000313" key="3">
    <source>
        <dbReference type="EMBL" id="UYF93716.1"/>
    </source>
</evidence>
<feature type="transmembrane region" description="Helical" evidence="2">
    <location>
        <begin position="149"/>
        <end position="167"/>
    </location>
</feature>
<feature type="compositionally biased region" description="Polar residues" evidence="1">
    <location>
        <begin position="201"/>
        <end position="210"/>
    </location>
</feature>
<keyword evidence="2" id="KW-0812">Transmembrane</keyword>
<dbReference type="AlphaFoldDB" id="A0AA46PUK8"/>
<dbReference type="EMBL" id="CP106982">
    <property type="protein sequence ID" value="UYF93716.1"/>
    <property type="molecule type" value="Genomic_DNA"/>
</dbReference>
<name>A0AA46PUK8_9NOCA</name>
<sequence length="229" mass="24138">MMLANVCELYRDAGFLGQPAAAATSLAFVIAGLAVLARRRQGTPTVTYGLLVIAVGAGSLIAHGPNPPWQAYAHDIPIATLLAYIAVDAASDRFDRRLSPRWWLVVPFVMVPVVAAGSSASTIVQALLAAVTVGLALERARVRPHLRRTTIVAALLLASGAVLGTIGDRTSLCRPSSVLQGHALWHILAATGLWRLSPTIGSQSPRISVRTSRHLSGRAGPARRRPGQA</sequence>